<keyword evidence="6 10" id="KW-0238">DNA-binding</keyword>
<dbReference type="InterPro" id="IPR004839">
    <property type="entry name" value="Aminotransferase_I/II_large"/>
</dbReference>
<evidence type="ECO:0000256" key="2">
    <source>
        <dbReference type="ARBA" id="ARBA00005384"/>
    </source>
</evidence>
<gene>
    <name evidence="9" type="ORF">AF333_08225</name>
    <name evidence="10" type="ORF">SAMN04487909_11121</name>
</gene>
<keyword evidence="5" id="KW-0805">Transcription regulation</keyword>
<dbReference type="GO" id="GO:0030170">
    <property type="term" value="F:pyridoxal phosphate binding"/>
    <property type="evidence" value="ECO:0007669"/>
    <property type="project" value="InterPro"/>
</dbReference>
<comment type="similarity">
    <text evidence="2">In the C-terminal section; belongs to the class-I pyridoxal-phosphate-dependent aminotransferase family.</text>
</comment>
<name>A0A0D1XKW6_ANEMI</name>
<dbReference type="InterPro" id="IPR051446">
    <property type="entry name" value="HTH_trans_reg/aminotransferase"/>
</dbReference>
<dbReference type="PANTHER" id="PTHR46577:SF1">
    <property type="entry name" value="HTH-TYPE TRANSCRIPTIONAL REGULATORY PROTEIN GABR"/>
    <property type="match status" value="1"/>
</dbReference>
<keyword evidence="4" id="KW-0663">Pyridoxal phosphate</keyword>
<dbReference type="InterPro" id="IPR015421">
    <property type="entry name" value="PyrdxlP-dep_Trfase_major"/>
</dbReference>
<dbReference type="SUPFAM" id="SSF53383">
    <property type="entry name" value="PLP-dependent transferases"/>
    <property type="match status" value="1"/>
</dbReference>
<dbReference type="CDD" id="cd07377">
    <property type="entry name" value="WHTH_GntR"/>
    <property type="match status" value="1"/>
</dbReference>
<dbReference type="RefSeq" id="WP_043066712.1">
    <property type="nucleotide sequence ID" value="NZ_BJOA01000041.1"/>
</dbReference>
<evidence type="ECO:0000256" key="3">
    <source>
        <dbReference type="ARBA" id="ARBA00022576"/>
    </source>
</evidence>
<dbReference type="Proteomes" id="UP000182836">
    <property type="component" value="Unassembled WGS sequence"/>
</dbReference>
<feature type="domain" description="HTH gntR-type" evidence="8">
    <location>
        <begin position="14"/>
        <end position="82"/>
    </location>
</feature>
<accession>A0A0D1XKW6</accession>
<reference evidence="9 11" key="1">
    <citation type="submission" date="2015-07" db="EMBL/GenBank/DDBJ databases">
        <title>Fjat-14205 dsm 2895.</title>
        <authorList>
            <person name="Liu B."/>
            <person name="Wang J."/>
            <person name="Zhu Y."/>
            <person name="Liu G."/>
            <person name="Chen Q."/>
            <person name="Chen Z."/>
            <person name="Lan J."/>
            <person name="Che J."/>
            <person name="Ge C."/>
            <person name="Shi H."/>
            <person name="Pan Z."/>
            <person name="Liu X."/>
        </authorList>
    </citation>
    <scope>NUCLEOTIDE SEQUENCE [LARGE SCALE GENOMIC DNA]</scope>
    <source>
        <strain evidence="9 11">DSM 2895</strain>
    </source>
</reference>
<evidence type="ECO:0000256" key="6">
    <source>
        <dbReference type="ARBA" id="ARBA00023125"/>
    </source>
</evidence>
<keyword evidence="3 10" id="KW-0032">Aminotransferase</keyword>
<protein>
    <submittedName>
        <fullName evidence="10">DNA-binding transcriptional regulator, MocR family, contains an aminotransferase domain</fullName>
    </submittedName>
</protein>
<evidence type="ECO:0000313" key="12">
    <source>
        <dbReference type="Proteomes" id="UP000182836"/>
    </source>
</evidence>
<dbReference type="GO" id="GO:0003700">
    <property type="term" value="F:DNA-binding transcription factor activity"/>
    <property type="evidence" value="ECO:0007669"/>
    <property type="project" value="InterPro"/>
</dbReference>
<dbReference type="PANTHER" id="PTHR46577">
    <property type="entry name" value="HTH-TYPE TRANSCRIPTIONAL REGULATORY PROTEIN GABR"/>
    <property type="match status" value="1"/>
</dbReference>
<evidence type="ECO:0000259" key="8">
    <source>
        <dbReference type="PROSITE" id="PS50949"/>
    </source>
</evidence>
<reference evidence="10 12" key="2">
    <citation type="submission" date="2016-10" db="EMBL/GenBank/DDBJ databases">
        <authorList>
            <person name="de Groot N.N."/>
        </authorList>
    </citation>
    <scope>NUCLEOTIDE SEQUENCE [LARGE SCALE GENOMIC DNA]</scope>
    <source>
        <strain evidence="10 12">DSM 2895</strain>
    </source>
</reference>
<dbReference type="Pfam" id="PF00155">
    <property type="entry name" value="Aminotran_1_2"/>
    <property type="match status" value="1"/>
</dbReference>
<dbReference type="GeneID" id="42305181"/>
<dbReference type="SMART" id="SM00345">
    <property type="entry name" value="HTH_GNTR"/>
    <property type="match status" value="1"/>
</dbReference>
<keyword evidence="7" id="KW-0804">Transcription</keyword>
<dbReference type="GO" id="GO:0003677">
    <property type="term" value="F:DNA binding"/>
    <property type="evidence" value="ECO:0007669"/>
    <property type="project" value="UniProtKB-KW"/>
</dbReference>
<dbReference type="InterPro" id="IPR036390">
    <property type="entry name" value="WH_DNA-bd_sf"/>
</dbReference>
<dbReference type="Gene3D" id="3.40.640.10">
    <property type="entry name" value="Type I PLP-dependent aspartate aminotransferase-like (Major domain)"/>
    <property type="match status" value="1"/>
</dbReference>
<dbReference type="STRING" id="47500.AF333_08225"/>
<dbReference type="GO" id="GO:0008483">
    <property type="term" value="F:transaminase activity"/>
    <property type="evidence" value="ECO:0007669"/>
    <property type="project" value="UniProtKB-KW"/>
</dbReference>
<dbReference type="OrthoDB" id="9808770at2"/>
<evidence type="ECO:0000313" key="9">
    <source>
        <dbReference type="EMBL" id="KON95473.1"/>
    </source>
</evidence>
<dbReference type="InterPro" id="IPR015424">
    <property type="entry name" value="PyrdxlP-dep_Trfase"/>
</dbReference>
<evidence type="ECO:0000313" key="10">
    <source>
        <dbReference type="EMBL" id="SDJ05135.1"/>
    </source>
</evidence>
<comment type="cofactor">
    <cofactor evidence="1">
        <name>pyridoxal 5'-phosphate</name>
        <dbReference type="ChEBI" id="CHEBI:597326"/>
    </cofactor>
</comment>
<evidence type="ECO:0000256" key="5">
    <source>
        <dbReference type="ARBA" id="ARBA00023015"/>
    </source>
</evidence>
<dbReference type="EMBL" id="FNED01000011">
    <property type="protein sequence ID" value="SDJ05135.1"/>
    <property type="molecule type" value="Genomic_DNA"/>
</dbReference>
<sequence length="478" mass="53804">MSIPFLHIQRASRIPLSEQIETQIVRAIRTRRMRAGQALPTVRRLAASLGVSIETIQKAYSALKEEGWIESRPRYGTTVSHTLPASLLMLSPKREEERGPFLSRIKEYKQADGFIPVSGISLPPTDREFMRAFRQAGEEAVEGMFAAGEPGPFGLLPLRSRIQGLLAARGCWTNIEDICMVNGTQQALWLLADQIFKPGDAVAVPAMCYLPARDVFCDRGVRVISVPVGSEGMDMDTLEKICEKEKITALYAMPNAHYPTGASWSVSTKQAVLGLARRFEFSIIEDEYFGELYYTPHPPSTLYGMAEERGEVPVFYMSSFSTIVHPNLRLGYMVLPKEYRERLQKAKYLLDGTTAVLSQQLFLQVWDRVNFPGYMERKREELRQARNAAMDSLQRRLPAEYTFHTPEMGVCTWVYAPQDFDSLGFFDACLKRGVYVCPGDAFAVEDPIPGFQVKFGAVAPAVLDEGLRRIAEVLLFDR</sequence>
<dbReference type="PROSITE" id="PS50949">
    <property type="entry name" value="HTH_GNTR"/>
    <property type="match status" value="1"/>
</dbReference>
<evidence type="ECO:0000256" key="1">
    <source>
        <dbReference type="ARBA" id="ARBA00001933"/>
    </source>
</evidence>
<dbReference type="EMBL" id="LGUG01000004">
    <property type="protein sequence ID" value="KON95473.1"/>
    <property type="molecule type" value="Genomic_DNA"/>
</dbReference>
<evidence type="ECO:0000256" key="7">
    <source>
        <dbReference type="ARBA" id="ARBA00023163"/>
    </source>
</evidence>
<dbReference type="InterPro" id="IPR000524">
    <property type="entry name" value="Tscrpt_reg_HTH_GntR"/>
</dbReference>
<evidence type="ECO:0000313" key="11">
    <source>
        <dbReference type="Proteomes" id="UP000037269"/>
    </source>
</evidence>
<dbReference type="AlphaFoldDB" id="A0A0D1XKW6"/>
<evidence type="ECO:0000256" key="4">
    <source>
        <dbReference type="ARBA" id="ARBA00022898"/>
    </source>
</evidence>
<keyword evidence="10" id="KW-0808">Transferase</keyword>
<dbReference type="InterPro" id="IPR036388">
    <property type="entry name" value="WH-like_DNA-bd_sf"/>
</dbReference>
<dbReference type="PATRIC" id="fig|47500.8.peg.857"/>
<dbReference type="SUPFAM" id="SSF46785">
    <property type="entry name" value="Winged helix' DNA-binding domain"/>
    <property type="match status" value="1"/>
</dbReference>
<dbReference type="Gene3D" id="1.10.10.10">
    <property type="entry name" value="Winged helix-like DNA-binding domain superfamily/Winged helix DNA-binding domain"/>
    <property type="match status" value="1"/>
</dbReference>
<keyword evidence="11" id="KW-1185">Reference proteome</keyword>
<proteinExistence type="inferred from homology"/>
<organism evidence="9 11">
    <name type="scientific">Aneurinibacillus migulanus</name>
    <name type="common">Bacillus migulanus</name>
    <dbReference type="NCBI Taxonomy" id="47500"/>
    <lineage>
        <taxon>Bacteria</taxon>
        <taxon>Bacillati</taxon>
        <taxon>Bacillota</taxon>
        <taxon>Bacilli</taxon>
        <taxon>Bacillales</taxon>
        <taxon>Paenibacillaceae</taxon>
        <taxon>Aneurinibacillus group</taxon>
        <taxon>Aneurinibacillus</taxon>
    </lineage>
</organism>
<dbReference type="CDD" id="cd00609">
    <property type="entry name" value="AAT_like"/>
    <property type="match status" value="1"/>
</dbReference>
<dbReference type="Proteomes" id="UP000037269">
    <property type="component" value="Unassembled WGS sequence"/>
</dbReference>
<dbReference type="Pfam" id="PF00392">
    <property type="entry name" value="GntR"/>
    <property type="match status" value="1"/>
</dbReference>